<dbReference type="AlphaFoldDB" id="A0A2R6ADP9"/>
<name>A0A2R6ADP9_9ARCH</name>
<proteinExistence type="predicted"/>
<sequence>MKEMHKYRKTTSTSHAKLRDIAVKELIKEGYSPSMIQFDVQIDSKRVDIVALGEMQTTIECKSFKHTNDYTSHLKTTSTGRKILCQPFFDVDEMWLVYKTKKNKYIVIKVPRPKVE</sequence>
<evidence type="ECO:0000313" key="1">
    <source>
        <dbReference type="EMBL" id="PSN84511.1"/>
    </source>
</evidence>
<accession>A0A2R6ADP9</accession>
<evidence type="ECO:0008006" key="3">
    <source>
        <dbReference type="Google" id="ProtNLM"/>
    </source>
</evidence>
<dbReference type="Proteomes" id="UP000240880">
    <property type="component" value="Unassembled WGS sequence"/>
</dbReference>
<evidence type="ECO:0000313" key="2">
    <source>
        <dbReference type="Proteomes" id="UP000240880"/>
    </source>
</evidence>
<dbReference type="EMBL" id="NEXC01000002">
    <property type="protein sequence ID" value="PSN84511.1"/>
    <property type="molecule type" value="Genomic_DNA"/>
</dbReference>
<protein>
    <recommendedName>
        <fullName evidence="3">Holliday junction resolvase</fullName>
    </recommendedName>
</protein>
<comment type="caution">
    <text evidence="1">The sequence shown here is derived from an EMBL/GenBank/DDBJ whole genome shotgun (WGS) entry which is preliminary data.</text>
</comment>
<gene>
    <name evidence="1" type="ORF">B9Q01_00425</name>
</gene>
<reference evidence="1 2" key="1">
    <citation type="submission" date="2017-04" db="EMBL/GenBank/DDBJ databases">
        <title>Novel microbial lineages endemic to geothermal iron-oxide mats fill important gaps in the evolutionary history of Archaea.</title>
        <authorList>
            <person name="Jay Z.J."/>
            <person name="Beam J.P."/>
            <person name="Dlakic M."/>
            <person name="Rusch D.B."/>
            <person name="Kozubal M.A."/>
            <person name="Inskeep W.P."/>
        </authorList>
    </citation>
    <scope>NUCLEOTIDE SEQUENCE [LARGE SCALE GENOMIC DNA]</scope>
    <source>
        <strain evidence="1">OSP_D</strain>
    </source>
</reference>
<organism evidence="1 2">
    <name type="scientific">Candidatus Marsarchaeota G1 archaeon OSP_D</name>
    <dbReference type="NCBI Taxonomy" id="1978155"/>
    <lineage>
        <taxon>Archaea</taxon>
        <taxon>Candidatus Marsarchaeota</taxon>
        <taxon>Candidatus Marsarchaeota group 1</taxon>
    </lineage>
</organism>